<organism evidence="1 2">
    <name type="scientific">Georgfuchsia toluolica</name>
    <dbReference type="NCBI Taxonomy" id="424218"/>
    <lineage>
        <taxon>Bacteria</taxon>
        <taxon>Pseudomonadati</taxon>
        <taxon>Pseudomonadota</taxon>
        <taxon>Betaproteobacteria</taxon>
        <taxon>Nitrosomonadales</taxon>
        <taxon>Sterolibacteriaceae</taxon>
        <taxon>Georgfuchsia</taxon>
    </lineage>
</organism>
<evidence type="ECO:0000313" key="1">
    <source>
        <dbReference type="EMBL" id="CAG4885397.1"/>
    </source>
</evidence>
<evidence type="ECO:0000313" key="2">
    <source>
        <dbReference type="Proteomes" id="UP000742786"/>
    </source>
</evidence>
<dbReference type="Proteomes" id="UP000742786">
    <property type="component" value="Unassembled WGS sequence"/>
</dbReference>
<reference evidence="1" key="1">
    <citation type="submission" date="2021-04" db="EMBL/GenBank/DDBJ databases">
        <authorList>
            <person name="Hornung B."/>
        </authorList>
    </citation>
    <scope>NUCLEOTIDE SEQUENCE</scope>
    <source>
        <strain evidence="1">G5G6</strain>
    </source>
</reference>
<accession>A0A916J7K6</accession>
<gene>
    <name evidence="1" type="ORF">GTOL_13280</name>
</gene>
<name>A0A916J7K6_9PROT</name>
<proteinExistence type="predicted"/>
<keyword evidence="2" id="KW-1185">Reference proteome</keyword>
<protein>
    <submittedName>
        <fullName evidence="1">Uncharacterized protein</fullName>
    </submittedName>
</protein>
<comment type="caution">
    <text evidence="1">The sequence shown here is derived from an EMBL/GenBank/DDBJ whole genome shotgun (WGS) entry which is preliminary data.</text>
</comment>
<sequence>MIHVNKKRIMRAKKLRLDVTKSHSVKGRLVEKWIVAFLRGWMCYWHRNVPEWAARDI</sequence>
<dbReference type="EMBL" id="CAJQUM010000001">
    <property type="protein sequence ID" value="CAG4885397.1"/>
    <property type="molecule type" value="Genomic_DNA"/>
</dbReference>
<dbReference type="AlphaFoldDB" id="A0A916J7K6"/>